<dbReference type="InterPro" id="IPR011765">
    <property type="entry name" value="Pept_M16_N"/>
</dbReference>
<reference evidence="3 4" key="1">
    <citation type="submission" date="2017-03" db="EMBL/GenBank/DDBJ databases">
        <authorList>
            <person name="Afonso C.L."/>
            <person name="Miller P.J."/>
            <person name="Scott M.A."/>
            <person name="Spackman E."/>
            <person name="Goraichik I."/>
            <person name="Dimitrov K.M."/>
            <person name="Suarez D.L."/>
            <person name="Swayne D.E."/>
        </authorList>
    </citation>
    <scope>NUCLEOTIDE SEQUENCE [LARGE SCALE GENOMIC DNA]</scope>
    <source>
        <strain evidence="3 4">CECT 7691</strain>
    </source>
</reference>
<evidence type="ECO:0000313" key="4">
    <source>
        <dbReference type="Proteomes" id="UP000193200"/>
    </source>
</evidence>
<dbReference type="PANTHER" id="PTHR11851">
    <property type="entry name" value="METALLOPROTEASE"/>
    <property type="match status" value="1"/>
</dbReference>
<dbReference type="Pfam" id="PF05193">
    <property type="entry name" value="Peptidase_M16_C"/>
    <property type="match status" value="1"/>
</dbReference>
<dbReference type="InParanoid" id="A0A1Y5S5V8"/>
<evidence type="ECO:0000259" key="2">
    <source>
        <dbReference type="Pfam" id="PF05193"/>
    </source>
</evidence>
<accession>A0A1Y5S5V8</accession>
<dbReference type="EMBL" id="FWFR01000001">
    <property type="protein sequence ID" value="SLN32926.1"/>
    <property type="molecule type" value="Genomic_DNA"/>
</dbReference>
<protein>
    <submittedName>
        <fullName evidence="3">Peptidase M16 inactive domain protein</fullName>
    </submittedName>
</protein>
<dbReference type="PANTHER" id="PTHR11851:SF224">
    <property type="entry name" value="PROCESSING PROTEASE"/>
    <property type="match status" value="1"/>
</dbReference>
<dbReference type="Gene3D" id="3.30.830.10">
    <property type="entry name" value="Metalloenzyme, LuxS/M16 peptidase-like"/>
    <property type="match status" value="2"/>
</dbReference>
<dbReference type="InterPro" id="IPR007863">
    <property type="entry name" value="Peptidase_M16_C"/>
</dbReference>
<dbReference type="InterPro" id="IPR050361">
    <property type="entry name" value="MPP/UQCRC_Complex"/>
</dbReference>
<name>A0A1Y5S5V8_9PROT</name>
<evidence type="ECO:0000313" key="3">
    <source>
        <dbReference type="EMBL" id="SLN32926.1"/>
    </source>
</evidence>
<dbReference type="InterPro" id="IPR011249">
    <property type="entry name" value="Metalloenz_LuxS/M16"/>
</dbReference>
<sequence length="459" mass="49649">MRKAPAIMSALSRLTLLAGLLAVFVALSVGVRPADAAPAIEEVTSPGGIRAWLVNEPSIPVIAVRVAWRGGSRLDPADKPGVANLLSGLLDEGAGELDSEAFQHRLAELAIKLSFDAGRDAFAADLTTLSENRDEAFRLLALALESPRFDEEPVARIRRQILSSLSRAEADPGTLAGRAWMAAAFPGHPYSRPSDGTLASVPTITVEDLQTWRQRYLALDNIVISVVGDIDAKTLGPLLDKTFGSLPAKTWPTDVPEVEPAGGGRLEVIPFDNPQSQVIFGREGVKRDDPDYYAAYVMNYVLGGGGFESRLNEEIREKRGLVYSVYSYVNPLDFSSLLMGGLGTSNDQVAEAIELVRKEVGRLREDGVTEAELADAKTYINGSFPLRLSSNASIARILVAMQLDHLGIDYLEKRDALIEKVTLDDVRRVARRLLDPKDMLIVVVGSPHGLDGAVTRKDG</sequence>
<dbReference type="AlphaFoldDB" id="A0A1Y5S5V8"/>
<dbReference type="Proteomes" id="UP000193200">
    <property type="component" value="Unassembled WGS sequence"/>
</dbReference>
<dbReference type="Pfam" id="PF00675">
    <property type="entry name" value="Peptidase_M16"/>
    <property type="match status" value="1"/>
</dbReference>
<feature type="domain" description="Peptidase M16 N-terminal" evidence="1">
    <location>
        <begin position="53"/>
        <end position="193"/>
    </location>
</feature>
<proteinExistence type="predicted"/>
<organism evidence="3 4">
    <name type="scientific">Oceanibacterium hippocampi</name>
    <dbReference type="NCBI Taxonomy" id="745714"/>
    <lineage>
        <taxon>Bacteria</taxon>
        <taxon>Pseudomonadati</taxon>
        <taxon>Pseudomonadota</taxon>
        <taxon>Alphaproteobacteria</taxon>
        <taxon>Sneathiellales</taxon>
        <taxon>Sneathiellaceae</taxon>
        <taxon>Oceanibacterium</taxon>
    </lineage>
</organism>
<dbReference type="RefSeq" id="WP_217807831.1">
    <property type="nucleotide sequence ID" value="NZ_FWFR01000001.1"/>
</dbReference>
<feature type="domain" description="Peptidase M16 C-terminal" evidence="2">
    <location>
        <begin position="203"/>
        <end position="378"/>
    </location>
</feature>
<evidence type="ECO:0000259" key="1">
    <source>
        <dbReference type="Pfam" id="PF00675"/>
    </source>
</evidence>
<gene>
    <name evidence="3" type="ORF">OCH7691_01243</name>
</gene>
<dbReference type="GO" id="GO:0046872">
    <property type="term" value="F:metal ion binding"/>
    <property type="evidence" value="ECO:0007669"/>
    <property type="project" value="InterPro"/>
</dbReference>
<keyword evidence="4" id="KW-1185">Reference proteome</keyword>
<dbReference type="SUPFAM" id="SSF63411">
    <property type="entry name" value="LuxS/MPP-like metallohydrolase"/>
    <property type="match status" value="2"/>
</dbReference>